<dbReference type="AlphaFoldDB" id="A0AAQ4DH41"/>
<dbReference type="Proteomes" id="UP001321473">
    <property type="component" value="Unassembled WGS sequence"/>
</dbReference>
<keyword evidence="2" id="KW-1185">Reference proteome</keyword>
<comment type="caution">
    <text evidence="1">The sequence shown here is derived from an EMBL/GenBank/DDBJ whole genome shotgun (WGS) entry which is preliminary data.</text>
</comment>
<dbReference type="SUPFAM" id="SSF52047">
    <property type="entry name" value="RNI-like"/>
    <property type="match status" value="1"/>
</dbReference>
<gene>
    <name evidence="1" type="ORF">V5799_026952</name>
</gene>
<name>A0AAQ4DH41_AMBAM</name>
<evidence type="ECO:0000313" key="1">
    <source>
        <dbReference type="EMBL" id="KAK8761781.1"/>
    </source>
</evidence>
<evidence type="ECO:0000313" key="2">
    <source>
        <dbReference type="Proteomes" id="UP001321473"/>
    </source>
</evidence>
<dbReference type="InterPro" id="IPR032675">
    <property type="entry name" value="LRR_dom_sf"/>
</dbReference>
<accession>A0AAQ4DH41</accession>
<proteinExistence type="predicted"/>
<organism evidence="1 2">
    <name type="scientific">Amblyomma americanum</name>
    <name type="common">Lone star tick</name>
    <dbReference type="NCBI Taxonomy" id="6943"/>
    <lineage>
        <taxon>Eukaryota</taxon>
        <taxon>Metazoa</taxon>
        <taxon>Ecdysozoa</taxon>
        <taxon>Arthropoda</taxon>
        <taxon>Chelicerata</taxon>
        <taxon>Arachnida</taxon>
        <taxon>Acari</taxon>
        <taxon>Parasitiformes</taxon>
        <taxon>Ixodida</taxon>
        <taxon>Ixodoidea</taxon>
        <taxon>Ixodidae</taxon>
        <taxon>Amblyomminae</taxon>
        <taxon>Amblyomma</taxon>
    </lineage>
</organism>
<dbReference type="EMBL" id="JARKHS020030756">
    <property type="protein sequence ID" value="KAK8761781.1"/>
    <property type="molecule type" value="Genomic_DNA"/>
</dbReference>
<protein>
    <submittedName>
        <fullName evidence="1">Uncharacterized protein</fullName>
    </submittedName>
</protein>
<dbReference type="Gene3D" id="3.80.10.10">
    <property type="entry name" value="Ribonuclease Inhibitor"/>
    <property type="match status" value="1"/>
</dbReference>
<reference evidence="1 2" key="1">
    <citation type="journal article" date="2023" name="Arcadia Sci">
        <title>De novo assembly of a long-read Amblyomma americanum tick genome.</title>
        <authorList>
            <person name="Chou S."/>
            <person name="Poskanzer K.E."/>
            <person name="Rollins M."/>
            <person name="Thuy-Boun P.S."/>
        </authorList>
    </citation>
    <scope>NUCLEOTIDE SEQUENCE [LARGE SCALE GENOMIC DNA]</scope>
    <source>
        <strain evidence="1">F_SG_1</strain>
        <tissue evidence="1">Salivary glands</tissue>
    </source>
</reference>
<sequence>MARVPAASRAAFIRAARFTSSRTFTLRARKCGICLFTADLNVMDDLGDLEDFCGLEDQILIKFAEPCQLSQLPPSLHLPLNLPRGKCRELEDQRQYAATRAESFVAQCDFLCQQRVVAAVFSGCVAFESSAPFASAARKILANARTIVIVHNRDYVVNLVLWFQSVEDLILHHDLRLQTLPDDWRRDSRQSQLKRLLGCAPAIGKNSLFIVAEALRELVFCCPQLREVQTPLHDLLEPGNPLLNMVVTSPSLALGLSFDCFRGGKTIVDISSDITPDVMDRASDLFTSVRHLEVTTRHMDSVPKIRNFSGVTDLSLRYENYPLPFHCLLEGGLTNLRLKHLSLRGVSHISLSAISRHWPALESLSLFNCALVIEEPKLPPASLGSLLSLRLWHGKSGEQFHKRAMGALLKATTRLTTLHLDGAVLCALFLARCIEEPLPYLERLTLDAGRVPALKVTPDDMQCLIGALPSLRCVVTDSSDFRLFFEQCLPAVKLTWCHCTTCAAEFPFINRAQNLFWTTHIA</sequence>